<reference evidence="2" key="1">
    <citation type="journal article" date="2019" name="Int. J. Syst. Evol. Microbiol.">
        <title>The Global Catalogue of Microorganisms (GCM) 10K type strain sequencing project: providing services to taxonomists for standard genome sequencing and annotation.</title>
        <authorList>
            <consortium name="The Broad Institute Genomics Platform"/>
            <consortium name="The Broad Institute Genome Sequencing Center for Infectious Disease"/>
            <person name="Wu L."/>
            <person name="Ma J."/>
        </authorList>
    </citation>
    <scope>NUCLEOTIDE SEQUENCE [LARGE SCALE GENOMIC DNA]</scope>
    <source>
        <strain evidence="2">DT43</strain>
    </source>
</reference>
<protein>
    <recommendedName>
        <fullName evidence="3">SMI1/KNR4 family protein</fullName>
    </recommendedName>
</protein>
<dbReference type="RefSeq" id="WP_156807024.1">
    <property type="nucleotide sequence ID" value="NZ_JBHSOJ010000015.1"/>
</dbReference>
<organism evidence="1 2">
    <name type="scientific">Streptococcus caledonicus</name>
    <dbReference type="NCBI Taxonomy" id="2614158"/>
    <lineage>
        <taxon>Bacteria</taxon>
        <taxon>Bacillati</taxon>
        <taxon>Bacillota</taxon>
        <taxon>Bacilli</taxon>
        <taxon>Lactobacillales</taxon>
        <taxon>Streptococcaceae</taxon>
        <taxon>Streptococcus</taxon>
    </lineage>
</organism>
<keyword evidence="2" id="KW-1185">Reference proteome</keyword>
<proteinExistence type="predicted"/>
<sequence>MATFKKVIVDIIEPKILEQQLKTFVLLDMILVPKEEEWLRSYTKIPSLPYYLYDTGSGDYLSIRFFEEGVIIKGFDHKNELSVFTLEDQNSTFVKSMYHDVPEHLLSSFTQEELLETTFCIWYDKTTNCWYQNEHPTNDGGKNWLLSNLIHTAELWLEWAEAYYEFELDKATVTELFNGLPASESRIAKLVPDANYQAILKEISDLV</sequence>
<evidence type="ECO:0000313" key="2">
    <source>
        <dbReference type="Proteomes" id="UP001596110"/>
    </source>
</evidence>
<gene>
    <name evidence="1" type="ORF">ACFPQ3_02280</name>
</gene>
<name>A0ABW0UA98_9STRE</name>
<evidence type="ECO:0008006" key="3">
    <source>
        <dbReference type="Google" id="ProtNLM"/>
    </source>
</evidence>
<dbReference type="EMBL" id="JBHSOJ010000015">
    <property type="protein sequence ID" value="MFC5630447.1"/>
    <property type="molecule type" value="Genomic_DNA"/>
</dbReference>
<comment type="caution">
    <text evidence="1">The sequence shown here is derived from an EMBL/GenBank/DDBJ whole genome shotgun (WGS) entry which is preliminary data.</text>
</comment>
<evidence type="ECO:0000313" key="1">
    <source>
        <dbReference type="EMBL" id="MFC5630447.1"/>
    </source>
</evidence>
<accession>A0ABW0UA98</accession>
<dbReference type="Proteomes" id="UP001596110">
    <property type="component" value="Unassembled WGS sequence"/>
</dbReference>